<protein>
    <submittedName>
        <fullName evidence="1">Uncharacterized protein</fullName>
    </submittedName>
</protein>
<proteinExistence type="predicted"/>
<keyword evidence="2" id="KW-1185">Reference proteome</keyword>
<dbReference type="RefSeq" id="WP_164490721.1">
    <property type="nucleotide sequence ID" value="NZ_JAME01000015.1"/>
</dbReference>
<evidence type="ECO:0000313" key="1">
    <source>
        <dbReference type="EMBL" id="ETX28841.1"/>
    </source>
</evidence>
<accession>X7F9P8</accession>
<reference evidence="1 2" key="1">
    <citation type="submission" date="2014-01" db="EMBL/GenBank/DDBJ databases">
        <title>Roseivivax isoporae LMG 25204 Genome Sequencing.</title>
        <authorList>
            <person name="Lai Q."/>
            <person name="Li G."/>
            <person name="Shao Z."/>
        </authorList>
    </citation>
    <scope>NUCLEOTIDE SEQUENCE [LARGE SCALE GENOMIC DNA]</scope>
    <source>
        <strain evidence="1 2">LMG 25204</strain>
    </source>
</reference>
<name>X7F9P8_9RHOB</name>
<gene>
    <name evidence="1" type="ORF">RISW2_04490</name>
</gene>
<dbReference type="EMBL" id="JAME01000015">
    <property type="protein sequence ID" value="ETX28841.1"/>
    <property type="molecule type" value="Genomic_DNA"/>
</dbReference>
<organism evidence="1 2">
    <name type="scientific">Roseivivax isoporae LMG 25204</name>
    <dbReference type="NCBI Taxonomy" id="1449351"/>
    <lineage>
        <taxon>Bacteria</taxon>
        <taxon>Pseudomonadati</taxon>
        <taxon>Pseudomonadota</taxon>
        <taxon>Alphaproteobacteria</taxon>
        <taxon>Rhodobacterales</taxon>
        <taxon>Roseobacteraceae</taxon>
        <taxon>Roseivivax</taxon>
    </lineage>
</organism>
<dbReference type="Proteomes" id="UP000023430">
    <property type="component" value="Unassembled WGS sequence"/>
</dbReference>
<evidence type="ECO:0000313" key="2">
    <source>
        <dbReference type="Proteomes" id="UP000023430"/>
    </source>
</evidence>
<comment type="caution">
    <text evidence="1">The sequence shown here is derived from an EMBL/GenBank/DDBJ whole genome shotgun (WGS) entry which is preliminary data.</text>
</comment>
<sequence length="46" mass="4775">MSRIEGRAPRIRPTRHAALLLAGALSLPCAAAALIEAVLRAVRALG</sequence>
<dbReference type="AlphaFoldDB" id="X7F9P8"/>